<dbReference type="Gene3D" id="3.40.630.20">
    <property type="entry name" value="Peptidase C15, pyroglutamyl peptidase I-like"/>
    <property type="match status" value="1"/>
</dbReference>
<reference evidence="5 6" key="1">
    <citation type="journal article" date="2012" name="Science">
        <title>The Paleozoic origin of enzymatic lignin decomposition reconstructed from 31 fungal genomes.</title>
        <authorList>
            <person name="Floudas D."/>
            <person name="Binder M."/>
            <person name="Riley R."/>
            <person name="Barry K."/>
            <person name="Blanchette R.A."/>
            <person name="Henrissat B."/>
            <person name="Martinez A.T."/>
            <person name="Otillar R."/>
            <person name="Spatafora J.W."/>
            <person name="Yadav J.S."/>
            <person name="Aerts A."/>
            <person name="Benoit I."/>
            <person name="Boyd A."/>
            <person name="Carlson A."/>
            <person name="Copeland A."/>
            <person name="Coutinho P.M."/>
            <person name="de Vries R.P."/>
            <person name="Ferreira P."/>
            <person name="Findley K."/>
            <person name="Foster B."/>
            <person name="Gaskell J."/>
            <person name="Glotzer D."/>
            <person name="Gorecki P."/>
            <person name="Heitman J."/>
            <person name="Hesse C."/>
            <person name="Hori C."/>
            <person name="Igarashi K."/>
            <person name="Jurgens J.A."/>
            <person name="Kallen N."/>
            <person name="Kersten P."/>
            <person name="Kohler A."/>
            <person name="Kuees U."/>
            <person name="Kumar T.K.A."/>
            <person name="Kuo A."/>
            <person name="LaButti K."/>
            <person name="Larrondo L.F."/>
            <person name="Lindquist E."/>
            <person name="Ling A."/>
            <person name="Lombard V."/>
            <person name="Lucas S."/>
            <person name="Lundell T."/>
            <person name="Martin R."/>
            <person name="McLaughlin D.J."/>
            <person name="Morgenstern I."/>
            <person name="Morin E."/>
            <person name="Murat C."/>
            <person name="Nagy L.G."/>
            <person name="Nolan M."/>
            <person name="Ohm R.A."/>
            <person name="Patyshakuliyeva A."/>
            <person name="Rokas A."/>
            <person name="Ruiz-Duenas F.J."/>
            <person name="Sabat G."/>
            <person name="Salamov A."/>
            <person name="Samejima M."/>
            <person name="Schmutz J."/>
            <person name="Slot J.C."/>
            <person name="St John F."/>
            <person name="Stenlid J."/>
            <person name="Sun H."/>
            <person name="Sun S."/>
            <person name="Syed K."/>
            <person name="Tsang A."/>
            <person name="Wiebenga A."/>
            <person name="Young D."/>
            <person name="Pisabarro A."/>
            <person name="Eastwood D.C."/>
            <person name="Martin F."/>
            <person name="Cullen D."/>
            <person name="Grigoriev I.V."/>
            <person name="Hibbett D.S."/>
        </authorList>
    </citation>
    <scope>NUCLEOTIDE SEQUENCE [LARGE SCALE GENOMIC DNA]</scope>
    <source>
        <strain evidence="5 6">DJM-731 SS1</strain>
    </source>
</reference>
<dbReference type="InterPro" id="IPR036440">
    <property type="entry name" value="Peptidase_C15-like_sf"/>
</dbReference>
<keyword evidence="4" id="KW-0788">Thiol protease</keyword>
<evidence type="ECO:0000256" key="1">
    <source>
        <dbReference type="ARBA" id="ARBA00006641"/>
    </source>
</evidence>
<accession>M5G753</accession>
<keyword evidence="3" id="KW-0378">Hydrolase</keyword>
<dbReference type="PANTHER" id="PTHR23402:SF1">
    <property type="entry name" value="PYROGLUTAMYL-PEPTIDASE I"/>
    <property type="match status" value="1"/>
</dbReference>
<dbReference type="GeneID" id="63682518"/>
<dbReference type="Pfam" id="PF01470">
    <property type="entry name" value="Peptidase_C15"/>
    <property type="match status" value="1"/>
</dbReference>
<evidence type="ECO:0000313" key="6">
    <source>
        <dbReference type="Proteomes" id="UP000030653"/>
    </source>
</evidence>
<keyword evidence="6" id="KW-1185">Reference proteome</keyword>
<name>M5G753_DACPD</name>
<protein>
    <submittedName>
        <fullName evidence="5">Peptidase C15 pyroglutamyl peptidase I-like protein</fullName>
    </submittedName>
</protein>
<proteinExistence type="inferred from homology"/>
<dbReference type="OrthoDB" id="407146at2759"/>
<keyword evidence="2" id="KW-0645">Protease</keyword>
<organism evidence="5 6">
    <name type="scientific">Dacryopinax primogenitus (strain DJM 731)</name>
    <name type="common">Brown rot fungus</name>
    <dbReference type="NCBI Taxonomy" id="1858805"/>
    <lineage>
        <taxon>Eukaryota</taxon>
        <taxon>Fungi</taxon>
        <taxon>Dikarya</taxon>
        <taxon>Basidiomycota</taxon>
        <taxon>Agaricomycotina</taxon>
        <taxon>Dacrymycetes</taxon>
        <taxon>Dacrymycetales</taxon>
        <taxon>Dacrymycetaceae</taxon>
        <taxon>Dacryopinax</taxon>
    </lineage>
</organism>
<dbReference type="InterPro" id="IPR016125">
    <property type="entry name" value="Peptidase_C15-like"/>
</dbReference>
<dbReference type="GO" id="GO:0008234">
    <property type="term" value="F:cysteine-type peptidase activity"/>
    <property type="evidence" value="ECO:0007669"/>
    <property type="project" value="UniProtKB-KW"/>
</dbReference>
<evidence type="ECO:0000256" key="4">
    <source>
        <dbReference type="ARBA" id="ARBA00022807"/>
    </source>
</evidence>
<dbReference type="AlphaFoldDB" id="M5G753"/>
<dbReference type="EMBL" id="JH795864">
    <property type="protein sequence ID" value="EJU01642.1"/>
    <property type="molecule type" value="Genomic_DNA"/>
</dbReference>
<dbReference type="SUPFAM" id="SSF53182">
    <property type="entry name" value="Pyrrolidone carboxyl peptidase (pyroglutamate aminopeptidase)"/>
    <property type="match status" value="1"/>
</dbReference>
<dbReference type="Proteomes" id="UP000030653">
    <property type="component" value="Unassembled WGS sequence"/>
</dbReference>
<gene>
    <name evidence="5" type="ORF">DACRYDRAFT_100465</name>
</gene>
<evidence type="ECO:0000313" key="5">
    <source>
        <dbReference type="EMBL" id="EJU01642.1"/>
    </source>
</evidence>
<dbReference type="HOGENOM" id="CLU_043960_1_0_1"/>
<evidence type="ECO:0000256" key="3">
    <source>
        <dbReference type="ARBA" id="ARBA00022801"/>
    </source>
</evidence>
<dbReference type="RefSeq" id="XP_040628539.1">
    <property type="nucleotide sequence ID" value="XM_040767456.1"/>
</dbReference>
<dbReference type="OMA" id="YLCEWTY"/>
<sequence length="224" mass="24794">MGDAQPRTVHILITGFGPFTVRRGQDIDNSNSVPVNPSSELIRFLPDTLALPSGTMIQLTRVPDLHVSYEGLKKDVERLYAERGWDAVIHCGAASRRPQICVELLARRFAYQLPDTDGNFASAQEVYPAAEDTKERYDTLFDGSALVAQLEAQGWKGRVRTSDNAGLYLCEWTYYIGLRQAALKGGHTKVLFLHVPVEGGELEWTHEGMASCVEAVVKWCAGQV</sequence>
<comment type="similarity">
    <text evidence="1">Belongs to the peptidase C15 family.</text>
</comment>
<dbReference type="GO" id="GO:0006508">
    <property type="term" value="P:proteolysis"/>
    <property type="evidence" value="ECO:0007669"/>
    <property type="project" value="UniProtKB-KW"/>
</dbReference>
<evidence type="ECO:0000256" key="2">
    <source>
        <dbReference type="ARBA" id="ARBA00022670"/>
    </source>
</evidence>
<dbReference type="PANTHER" id="PTHR23402">
    <property type="entry name" value="PROTEASE FAMILY C15 PYROGLUTAMYL-PEPTIDASE I-RELATED"/>
    <property type="match status" value="1"/>
</dbReference>